<sequence length="307" mass="34871">MPLPPNGKSILMTPDPYHTPGYGGFCPQFKYKIGETFGKTTSSLLRDENVASSGKLVLADIRPRSVPADHVDHTEALLRSRTHSWGDQKLVENMIPGYTGFIPKSQNYFGNRYVINCKHSISDFEMDNYRQKEKLEELQITDALQSGKPVNKSRVPNLPPIRSHYLTPLQAITAEAKPYMSPSFVKSAESPFYMSNNNPMKKFMSGYTGFVPRARQRLGMGYPIITHKALNEFTDDTGRLMEILRKPIQIHRDDAVPKDSKLIYPVDIGLVPHYTGHIPHQKFRYGETFGTSTHNAKHRPLEMTMFL</sequence>
<comment type="subcellular location">
    <subcellularLocation>
        <location evidence="1">Cytoplasm</location>
        <location evidence="1">Cytoskeleton</location>
        <location evidence="1">Cilium axoneme</location>
    </subcellularLocation>
</comment>
<evidence type="ECO:0000313" key="7">
    <source>
        <dbReference type="EMBL" id="KAK3591457.1"/>
    </source>
</evidence>
<evidence type="ECO:0000256" key="1">
    <source>
        <dbReference type="ARBA" id="ARBA00004430"/>
    </source>
</evidence>
<evidence type="ECO:0000256" key="2">
    <source>
        <dbReference type="ARBA" id="ARBA00022490"/>
    </source>
</evidence>
<comment type="similarity">
    <text evidence="5">Belongs to the CIMIP2 family.</text>
</comment>
<protein>
    <recommendedName>
        <fullName evidence="6">Ciliary microtubule inner protein 2A-C-like domain-containing protein</fullName>
    </recommendedName>
</protein>
<evidence type="ECO:0000256" key="3">
    <source>
        <dbReference type="ARBA" id="ARBA00023212"/>
    </source>
</evidence>
<gene>
    <name evidence="7" type="ORF">CHS0354_033458</name>
</gene>
<dbReference type="Pfam" id="PF10629">
    <property type="entry name" value="CMI2B-like"/>
    <property type="match status" value="2"/>
</dbReference>
<keyword evidence="2" id="KW-0963">Cytoplasm</keyword>
<feature type="domain" description="Ciliary microtubule inner protein 2A-C-like" evidence="6">
    <location>
        <begin position="15"/>
        <end position="52"/>
    </location>
</feature>
<accession>A0AAE0SG79</accession>
<reference evidence="7" key="1">
    <citation type="journal article" date="2021" name="Genome Biol. Evol.">
        <title>A High-Quality Reference Genome for a Parasitic Bivalve with Doubly Uniparental Inheritance (Bivalvia: Unionida).</title>
        <authorList>
            <person name="Smith C.H."/>
        </authorList>
    </citation>
    <scope>NUCLEOTIDE SEQUENCE</scope>
    <source>
        <strain evidence="7">CHS0354</strain>
    </source>
</reference>
<keyword evidence="4" id="KW-0966">Cell projection</keyword>
<evidence type="ECO:0000313" key="8">
    <source>
        <dbReference type="Proteomes" id="UP001195483"/>
    </source>
</evidence>
<reference evidence="7" key="2">
    <citation type="journal article" date="2021" name="Genome Biol. Evol.">
        <title>Developing a high-quality reference genome for a parasitic bivalve with doubly uniparental inheritance (Bivalvia: Unionida).</title>
        <authorList>
            <person name="Smith C.H."/>
        </authorList>
    </citation>
    <scope>NUCLEOTIDE SEQUENCE</scope>
    <source>
        <strain evidence="7">CHS0354</strain>
        <tissue evidence="7">Mantle</tissue>
    </source>
</reference>
<dbReference type="PANTHER" id="PTHR22146:SF8">
    <property type="entry name" value="PROTEIN FAM166B"/>
    <property type="match status" value="1"/>
</dbReference>
<dbReference type="InterPro" id="IPR018902">
    <property type="entry name" value="CMI2A-C-like_dom"/>
</dbReference>
<dbReference type="PANTHER" id="PTHR22146">
    <property type="entry name" value="CAT EYE SYNDROME CRITICAL REGION PROTEIN 6"/>
    <property type="match status" value="1"/>
</dbReference>
<name>A0AAE0SG79_9BIVA</name>
<evidence type="ECO:0000259" key="6">
    <source>
        <dbReference type="Pfam" id="PF10629"/>
    </source>
</evidence>
<organism evidence="7 8">
    <name type="scientific">Potamilus streckersoni</name>
    <dbReference type="NCBI Taxonomy" id="2493646"/>
    <lineage>
        <taxon>Eukaryota</taxon>
        <taxon>Metazoa</taxon>
        <taxon>Spiralia</taxon>
        <taxon>Lophotrochozoa</taxon>
        <taxon>Mollusca</taxon>
        <taxon>Bivalvia</taxon>
        <taxon>Autobranchia</taxon>
        <taxon>Heteroconchia</taxon>
        <taxon>Palaeoheterodonta</taxon>
        <taxon>Unionida</taxon>
        <taxon>Unionoidea</taxon>
        <taxon>Unionidae</taxon>
        <taxon>Ambleminae</taxon>
        <taxon>Lampsilini</taxon>
        <taxon>Potamilus</taxon>
    </lineage>
</organism>
<dbReference type="GO" id="GO:0005930">
    <property type="term" value="C:axoneme"/>
    <property type="evidence" value="ECO:0007669"/>
    <property type="project" value="UniProtKB-SubCell"/>
</dbReference>
<feature type="domain" description="Ciliary microtubule inner protein 2A-C-like" evidence="6">
    <location>
        <begin position="269"/>
        <end position="294"/>
    </location>
</feature>
<dbReference type="GO" id="GO:0015630">
    <property type="term" value="C:microtubule cytoskeleton"/>
    <property type="evidence" value="ECO:0007669"/>
    <property type="project" value="UniProtKB-ARBA"/>
</dbReference>
<dbReference type="AlphaFoldDB" id="A0AAE0SG79"/>
<keyword evidence="8" id="KW-1185">Reference proteome</keyword>
<dbReference type="Proteomes" id="UP001195483">
    <property type="component" value="Unassembled WGS sequence"/>
</dbReference>
<evidence type="ECO:0000256" key="5">
    <source>
        <dbReference type="ARBA" id="ARBA00035661"/>
    </source>
</evidence>
<keyword evidence="3" id="KW-0206">Cytoskeleton</keyword>
<proteinExistence type="inferred from homology"/>
<dbReference type="EMBL" id="JAEAOA010001959">
    <property type="protein sequence ID" value="KAK3591457.1"/>
    <property type="molecule type" value="Genomic_DNA"/>
</dbReference>
<comment type="caution">
    <text evidence="7">The sequence shown here is derived from an EMBL/GenBank/DDBJ whole genome shotgun (WGS) entry which is preliminary data.</text>
</comment>
<evidence type="ECO:0000256" key="4">
    <source>
        <dbReference type="ARBA" id="ARBA00023273"/>
    </source>
</evidence>
<reference evidence="7" key="3">
    <citation type="submission" date="2023-05" db="EMBL/GenBank/DDBJ databases">
        <authorList>
            <person name="Smith C.H."/>
        </authorList>
    </citation>
    <scope>NUCLEOTIDE SEQUENCE</scope>
    <source>
        <strain evidence="7">CHS0354</strain>
        <tissue evidence="7">Mantle</tissue>
    </source>
</reference>